<dbReference type="PANTHER" id="PTHR47543">
    <property type="entry name" value="OS08G0169600 PROTEIN"/>
    <property type="match status" value="1"/>
</dbReference>
<dbReference type="Proteomes" id="UP000002051">
    <property type="component" value="Chromosome 8"/>
</dbReference>
<evidence type="ECO:0000313" key="2">
    <source>
        <dbReference type="EMBL" id="RHN38775.1"/>
    </source>
</evidence>
<dbReference type="PaxDb" id="3880-AET01269"/>
<dbReference type="InterPro" id="IPR010684">
    <property type="entry name" value="RNA_pol_II_trans_fac_SIII_A"/>
</dbReference>
<proteinExistence type="predicted"/>
<sequence length="223" mass="25941">MRRDEVSARKKPSSSVLLFQRNPVMMKRKDQTPLVDLCVEKGIDNVKYLGDVSHVDHDMLERILPHCTLDQLMHIEKSTQGMDLSPITDQLWRKFFEKQFGINCTNEVVKKMKEKRVSFTWLQLYEAKVKRVAQTENEAVDRLAQRYKEEDARKQSRKIKTCTKLPPSERRFCGDNGSGYNLSVKSSNIMKKSKKDFLNSLEVKNNTAMKRRGIGSTSKYLTF</sequence>
<name>G7LCL8_MEDTR</name>
<reference evidence="1 4" key="1">
    <citation type="journal article" date="2011" name="Nature">
        <title>The Medicago genome provides insight into the evolution of rhizobial symbioses.</title>
        <authorList>
            <person name="Young N.D."/>
            <person name="Debelle F."/>
            <person name="Oldroyd G.E."/>
            <person name="Geurts R."/>
            <person name="Cannon S.B."/>
            <person name="Udvardi M.K."/>
            <person name="Benedito V.A."/>
            <person name="Mayer K.F."/>
            <person name="Gouzy J."/>
            <person name="Schoof H."/>
            <person name="Van de Peer Y."/>
            <person name="Proost S."/>
            <person name="Cook D.R."/>
            <person name="Meyers B.C."/>
            <person name="Spannagl M."/>
            <person name="Cheung F."/>
            <person name="De Mita S."/>
            <person name="Krishnakumar V."/>
            <person name="Gundlach H."/>
            <person name="Zhou S."/>
            <person name="Mudge J."/>
            <person name="Bharti A.K."/>
            <person name="Murray J.D."/>
            <person name="Naoumkina M.A."/>
            <person name="Rosen B."/>
            <person name="Silverstein K.A."/>
            <person name="Tang H."/>
            <person name="Rombauts S."/>
            <person name="Zhao P.X."/>
            <person name="Zhou P."/>
            <person name="Barbe V."/>
            <person name="Bardou P."/>
            <person name="Bechner M."/>
            <person name="Bellec A."/>
            <person name="Berger A."/>
            <person name="Berges H."/>
            <person name="Bidwell S."/>
            <person name="Bisseling T."/>
            <person name="Choisne N."/>
            <person name="Couloux A."/>
            <person name="Denny R."/>
            <person name="Deshpande S."/>
            <person name="Dai X."/>
            <person name="Doyle J.J."/>
            <person name="Dudez A.M."/>
            <person name="Farmer A.D."/>
            <person name="Fouteau S."/>
            <person name="Franken C."/>
            <person name="Gibelin C."/>
            <person name="Gish J."/>
            <person name="Goldstein S."/>
            <person name="Gonzalez A.J."/>
            <person name="Green P.J."/>
            <person name="Hallab A."/>
            <person name="Hartog M."/>
            <person name="Hua A."/>
            <person name="Humphray S.J."/>
            <person name="Jeong D.H."/>
            <person name="Jing Y."/>
            <person name="Jocker A."/>
            <person name="Kenton S.M."/>
            <person name="Kim D.J."/>
            <person name="Klee K."/>
            <person name="Lai H."/>
            <person name="Lang C."/>
            <person name="Lin S."/>
            <person name="Macmil S.L."/>
            <person name="Magdelenat G."/>
            <person name="Matthews L."/>
            <person name="McCorrison J."/>
            <person name="Monaghan E.L."/>
            <person name="Mun J.H."/>
            <person name="Najar F.Z."/>
            <person name="Nicholson C."/>
            <person name="Noirot C."/>
            <person name="O'Bleness M."/>
            <person name="Paule C.R."/>
            <person name="Poulain J."/>
            <person name="Prion F."/>
            <person name="Qin B."/>
            <person name="Qu C."/>
            <person name="Retzel E.F."/>
            <person name="Riddle C."/>
            <person name="Sallet E."/>
            <person name="Samain S."/>
            <person name="Samson N."/>
            <person name="Sanders I."/>
            <person name="Saurat O."/>
            <person name="Scarpelli C."/>
            <person name="Schiex T."/>
            <person name="Segurens B."/>
            <person name="Severin A.J."/>
            <person name="Sherrier D.J."/>
            <person name="Shi R."/>
            <person name="Sims S."/>
            <person name="Singer S.R."/>
            <person name="Sinharoy S."/>
            <person name="Sterck L."/>
            <person name="Viollet A."/>
            <person name="Wang B.B."/>
            <person name="Wang K."/>
            <person name="Wang M."/>
            <person name="Wang X."/>
            <person name="Warfsmann J."/>
            <person name="Weissenbach J."/>
            <person name="White D.D."/>
            <person name="White J.D."/>
            <person name="Wiley G.B."/>
            <person name="Wincker P."/>
            <person name="Xing Y."/>
            <person name="Yang L."/>
            <person name="Yao Z."/>
            <person name="Ying F."/>
            <person name="Zhai J."/>
            <person name="Zhou L."/>
            <person name="Zuber A."/>
            <person name="Denarie J."/>
            <person name="Dixon R.A."/>
            <person name="May G.D."/>
            <person name="Schwartz D.C."/>
            <person name="Rogers J."/>
            <person name="Quetier F."/>
            <person name="Town C.D."/>
            <person name="Roe B.A."/>
        </authorList>
    </citation>
    <scope>NUCLEOTIDE SEQUENCE [LARGE SCALE GENOMIC DNA]</scope>
    <source>
        <strain evidence="1">A17</strain>
        <strain evidence="3 4">cv. Jemalong A17</strain>
    </source>
</reference>
<dbReference type="EMBL" id="CM001224">
    <property type="protein sequence ID" value="AET01269.1"/>
    <property type="molecule type" value="Genomic_DNA"/>
</dbReference>
<dbReference type="GO" id="GO:0006368">
    <property type="term" value="P:transcription elongation by RNA polymerase II"/>
    <property type="evidence" value="ECO:0007669"/>
    <property type="project" value="InterPro"/>
</dbReference>
<reference evidence="1 4" key="2">
    <citation type="journal article" date="2014" name="BMC Genomics">
        <title>An improved genome release (version Mt4.0) for the model legume Medicago truncatula.</title>
        <authorList>
            <person name="Tang H."/>
            <person name="Krishnakumar V."/>
            <person name="Bidwell S."/>
            <person name="Rosen B."/>
            <person name="Chan A."/>
            <person name="Zhou S."/>
            <person name="Gentzbittel L."/>
            <person name="Childs K.L."/>
            <person name="Yandell M."/>
            <person name="Gundlach H."/>
            <person name="Mayer K.F."/>
            <person name="Schwartz D.C."/>
            <person name="Town C.D."/>
        </authorList>
    </citation>
    <scope>GENOME REANNOTATION</scope>
    <source>
        <strain evidence="3 4">cv. Jemalong A17</strain>
    </source>
</reference>
<evidence type="ECO:0000313" key="4">
    <source>
        <dbReference type="Proteomes" id="UP000002051"/>
    </source>
</evidence>
<reference evidence="5" key="4">
    <citation type="journal article" date="2018" name="Nat. Plants">
        <title>Whole-genome landscape of Medicago truncatula symbiotic genes.</title>
        <authorList>
            <person name="Pecrix Y."/>
            <person name="Staton S.E."/>
            <person name="Sallet E."/>
            <person name="Lelandais-Briere C."/>
            <person name="Moreau S."/>
            <person name="Carrere S."/>
            <person name="Blein T."/>
            <person name="Jardinaud M.F."/>
            <person name="Latrasse D."/>
            <person name="Zouine M."/>
            <person name="Zahm M."/>
            <person name="Kreplak J."/>
            <person name="Mayjonade B."/>
            <person name="Satge C."/>
            <person name="Perez M."/>
            <person name="Cauet S."/>
            <person name="Marande W."/>
            <person name="Chantry-Darmon C."/>
            <person name="Lopez-Roques C."/>
            <person name="Bouchez O."/>
            <person name="Berard A."/>
            <person name="Debelle F."/>
            <person name="Munos S."/>
            <person name="Bendahmane A."/>
            <person name="Berges H."/>
            <person name="Niebel A."/>
            <person name="Buitink J."/>
            <person name="Frugier F."/>
            <person name="Benhamed M."/>
            <person name="Crespi M."/>
            <person name="Gouzy J."/>
            <person name="Gamas P."/>
        </authorList>
    </citation>
    <scope>NUCLEOTIDE SEQUENCE [LARGE SCALE GENOMIC DNA]</scope>
    <source>
        <strain evidence="5">cv. Jemalong A17</strain>
    </source>
</reference>
<dbReference type="HOGENOM" id="CLU_054464_2_1_1"/>
<dbReference type="Gene3D" id="6.10.250.3180">
    <property type="match status" value="1"/>
</dbReference>
<reference evidence="3" key="3">
    <citation type="submission" date="2015-04" db="UniProtKB">
        <authorList>
            <consortium name="EnsemblPlants"/>
        </authorList>
    </citation>
    <scope>IDENTIFICATION</scope>
    <source>
        <strain evidence="3">cv. Jemalong A17</strain>
    </source>
</reference>
<keyword evidence="4" id="KW-1185">Reference proteome</keyword>
<dbReference type="EMBL" id="PSQE01000008">
    <property type="protein sequence ID" value="RHN38775.1"/>
    <property type="molecule type" value="Genomic_DNA"/>
</dbReference>
<evidence type="ECO:0000313" key="3">
    <source>
        <dbReference type="EnsemblPlants" id="AET01269"/>
    </source>
</evidence>
<gene>
    <name evidence="3" type="primary">11420679</name>
    <name evidence="1" type="ordered locus">MTR_8g009140</name>
    <name evidence="2" type="ORF">MtrunA17_Chr8g0336821</name>
</gene>
<dbReference type="OrthoDB" id="21513at2759"/>
<evidence type="ECO:0000313" key="1">
    <source>
        <dbReference type="EMBL" id="AET01269.1"/>
    </source>
</evidence>
<evidence type="ECO:0000313" key="5">
    <source>
        <dbReference type="Proteomes" id="UP000265566"/>
    </source>
</evidence>
<reference evidence="2" key="5">
    <citation type="journal article" date="2018" name="Nat. Plants">
        <title>Whole-genome landscape of Medicago truncatula symbiotic genes.</title>
        <authorList>
            <person name="Pecrix Y."/>
            <person name="Gamas P."/>
            <person name="Carrere S."/>
        </authorList>
    </citation>
    <scope>NUCLEOTIDE SEQUENCE</scope>
    <source>
        <tissue evidence="2">Leaves</tissue>
    </source>
</reference>
<accession>G7LCL8</accession>
<dbReference type="PANTHER" id="PTHR47543:SF2">
    <property type="entry name" value="RNA POLYMERASE II TRANSCRIPTION FACTOR SIII SUBUNIT A"/>
    <property type="match status" value="1"/>
</dbReference>
<dbReference type="Gramene" id="rna44741">
    <property type="protein sequence ID" value="RHN38775.1"/>
    <property type="gene ID" value="gene44741"/>
</dbReference>
<dbReference type="EnsemblPlants" id="AET01269">
    <property type="protein sequence ID" value="AET01269"/>
    <property type="gene ID" value="MTR_8g009140"/>
</dbReference>
<organism evidence="1 4">
    <name type="scientific">Medicago truncatula</name>
    <name type="common">Barrel medic</name>
    <name type="synonym">Medicago tribuloides</name>
    <dbReference type="NCBI Taxonomy" id="3880"/>
    <lineage>
        <taxon>Eukaryota</taxon>
        <taxon>Viridiplantae</taxon>
        <taxon>Streptophyta</taxon>
        <taxon>Embryophyta</taxon>
        <taxon>Tracheophyta</taxon>
        <taxon>Spermatophyta</taxon>
        <taxon>Magnoliopsida</taxon>
        <taxon>eudicotyledons</taxon>
        <taxon>Gunneridae</taxon>
        <taxon>Pentapetalae</taxon>
        <taxon>rosids</taxon>
        <taxon>fabids</taxon>
        <taxon>Fabales</taxon>
        <taxon>Fabaceae</taxon>
        <taxon>Papilionoideae</taxon>
        <taxon>50 kb inversion clade</taxon>
        <taxon>NPAAA clade</taxon>
        <taxon>Hologalegina</taxon>
        <taxon>IRL clade</taxon>
        <taxon>Trifolieae</taxon>
        <taxon>Medicago</taxon>
    </lineage>
</organism>
<dbReference type="OMA" id="FFRENGK"/>
<dbReference type="GO" id="GO:0070449">
    <property type="term" value="C:elongin complex"/>
    <property type="evidence" value="ECO:0007669"/>
    <property type="project" value="InterPro"/>
</dbReference>
<dbReference type="Pfam" id="PF06881">
    <property type="entry name" value="Elongin_A"/>
    <property type="match status" value="1"/>
</dbReference>
<dbReference type="Proteomes" id="UP000265566">
    <property type="component" value="Chromosome 8"/>
</dbReference>
<dbReference type="KEGG" id="mtr:11420679"/>
<dbReference type="AlphaFoldDB" id="G7LCL8"/>
<dbReference type="STRING" id="3880.G7LCL8"/>
<protein>
    <submittedName>
        <fullName evidence="2">Putative RNA polymerase II transcription factor SIII, subunit A</fullName>
    </submittedName>
    <submittedName>
        <fullName evidence="1">RNA polymerase II transcription factor SIII (Elongin) subunit A</fullName>
    </submittedName>
</protein>
<dbReference type="eggNOG" id="KOG2821">
    <property type="taxonomic scope" value="Eukaryota"/>
</dbReference>